<evidence type="ECO:0000256" key="1">
    <source>
        <dbReference type="SAM" id="MobiDB-lite"/>
    </source>
</evidence>
<dbReference type="Proteomes" id="UP000595140">
    <property type="component" value="Unassembled WGS sequence"/>
</dbReference>
<evidence type="ECO:0000313" key="2">
    <source>
        <dbReference type="EMBL" id="VFQ83662.1"/>
    </source>
</evidence>
<evidence type="ECO:0000313" key="3">
    <source>
        <dbReference type="Proteomes" id="UP000595140"/>
    </source>
</evidence>
<feature type="region of interest" description="Disordered" evidence="1">
    <location>
        <begin position="109"/>
        <end position="134"/>
    </location>
</feature>
<feature type="compositionally biased region" description="Basic and acidic residues" evidence="1">
    <location>
        <begin position="125"/>
        <end position="134"/>
    </location>
</feature>
<reference evidence="2 3" key="1">
    <citation type="submission" date="2018-04" db="EMBL/GenBank/DDBJ databases">
        <authorList>
            <person name="Vogel A."/>
        </authorList>
    </citation>
    <scope>NUCLEOTIDE SEQUENCE [LARGE SCALE GENOMIC DNA]</scope>
</reference>
<dbReference type="AlphaFoldDB" id="A0A484M4A2"/>
<sequence length="134" mass="15364">MRSVTATAIVKHLQSLEKSELLQLKDAIHHRHCKIYKATHYTTIIQIFLYNTPPPLLSSLSSSSTIISSLSSIHSLFVDNQGRRKTSPFNSIFVLRKKKKQETIQNFQTLSQKTQQPLQGTSGRYRREGSMLEY</sequence>
<dbReference type="EMBL" id="OOIL02002583">
    <property type="protein sequence ID" value="VFQ83662.1"/>
    <property type="molecule type" value="Genomic_DNA"/>
</dbReference>
<gene>
    <name evidence="2" type="ORF">CCAM_LOCUS25438</name>
</gene>
<keyword evidence="3" id="KW-1185">Reference proteome</keyword>
<feature type="compositionally biased region" description="Polar residues" evidence="1">
    <location>
        <begin position="109"/>
        <end position="122"/>
    </location>
</feature>
<name>A0A484M4A2_9ASTE</name>
<organism evidence="2 3">
    <name type="scientific">Cuscuta campestris</name>
    <dbReference type="NCBI Taxonomy" id="132261"/>
    <lineage>
        <taxon>Eukaryota</taxon>
        <taxon>Viridiplantae</taxon>
        <taxon>Streptophyta</taxon>
        <taxon>Embryophyta</taxon>
        <taxon>Tracheophyta</taxon>
        <taxon>Spermatophyta</taxon>
        <taxon>Magnoliopsida</taxon>
        <taxon>eudicotyledons</taxon>
        <taxon>Gunneridae</taxon>
        <taxon>Pentapetalae</taxon>
        <taxon>asterids</taxon>
        <taxon>lamiids</taxon>
        <taxon>Solanales</taxon>
        <taxon>Convolvulaceae</taxon>
        <taxon>Cuscuteae</taxon>
        <taxon>Cuscuta</taxon>
        <taxon>Cuscuta subgen. Grammica</taxon>
        <taxon>Cuscuta sect. Cleistogrammica</taxon>
    </lineage>
</organism>
<protein>
    <submittedName>
        <fullName evidence="2">Uncharacterized protein</fullName>
    </submittedName>
</protein>
<accession>A0A484M4A2</accession>
<proteinExistence type="predicted"/>